<evidence type="ECO:0000313" key="2">
    <source>
        <dbReference type="EMBL" id="CCI69530.1"/>
    </source>
</evidence>
<reference evidence="2" key="2">
    <citation type="submission" date="2012-06" db="EMBL/GenBank/DDBJ databases">
        <authorList>
            <person name="Fan L."/>
        </authorList>
    </citation>
    <scope>NUCLEOTIDE SEQUENCE</scope>
    <source>
        <strain evidence="2">Erfoud</strain>
    </source>
</reference>
<feature type="transmembrane region" description="Helical" evidence="1">
    <location>
        <begin position="49"/>
        <end position="69"/>
    </location>
</feature>
<keyword evidence="1" id="KW-0472">Membrane</keyword>
<keyword evidence="1" id="KW-0812">Transmembrane</keyword>
<protein>
    <submittedName>
        <fullName evidence="2">NADH dehydrogenase subunit 6</fullName>
    </submittedName>
</protein>
<keyword evidence="2" id="KW-0496">Mitochondrion</keyword>
<dbReference type="EMBL" id="HE860500">
    <property type="protein sequence ID" value="CCI69530.1"/>
    <property type="molecule type" value="Genomic_DNA"/>
</dbReference>
<geneLocation type="mitochondrion" evidence="2"/>
<proteinExistence type="predicted"/>
<evidence type="ECO:0000256" key="1">
    <source>
        <dbReference type="SAM" id="Phobius"/>
    </source>
</evidence>
<organism evidence="2">
    <name type="scientific">Metacrangonyx goulmimensis</name>
    <dbReference type="NCBI Taxonomy" id="1199162"/>
    <lineage>
        <taxon>Eukaryota</taxon>
        <taxon>Metazoa</taxon>
        <taxon>Ecdysozoa</taxon>
        <taxon>Arthropoda</taxon>
        <taxon>Crustacea</taxon>
        <taxon>Multicrustacea</taxon>
        <taxon>Malacostraca</taxon>
        <taxon>Eumalacostraca</taxon>
        <taxon>Peracarida</taxon>
        <taxon>Amphipoda</taxon>
        <taxon>Senticaudata</taxon>
        <taxon>Hadziida</taxon>
        <taxon>Hadzioidea</taxon>
        <taxon>Metacrangonyctidae</taxon>
        <taxon>Metacrangonyx</taxon>
    </lineage>
</organism>
<sequence>MIIFFLSFLTYILVITFFYSQHPLFMSTTIALQSILISTTIYLFSSTSWFGYLLFMIFLSGMMIILVYVSSLASNMLMKYFSLDLSVYAMFLTLALSFFFVSQKANIFYDNNASFSNSPNLVIVAGKIYSSETYLFTILIISYLLVVLILVVKNSFFTKGPLRSHM</sequence>
<reference evidence="2" key="1">
    <citation type="journal article" date="2012" name="Curr. Biol.">
        <title>Mitogenomic phylogenetic analysis supports continental-scale vicariance in subterranean thalassoid crustaceans.</title>
        <authorList>
            <person name="Bauza-Ribot M.M."/>
            <person name="Juan C."/>
            <person name="Nardi F."/>
            <person name="Oromi P."/>
            <person name="Pons J."/>
            <person name="Jaume D."/>
        </authorList>
    </citation>
    <scope>NUCLEOTIDE SEQUENCE</scope>
    <source>
        <strain evidence="2">Erfoud</strain>
    </source>
</reference>
<keyword evidence="1" id="KW-1133">Transmembrane helix</keyword>
<feature type="transmembrane region" description="Helical" evidence="1">
    <location>
        <begin position="134"/>
        <end position="156"/>
    </location>
</feature>
<accession>K7ZWU5</accession>
<gene>
    <name evidence="2" type="primary">nad6</name>
</gene>
<dbReference type="AlphaFoldDB" id="K7ZWU5"/>
<name>K7ZWU5_9CRUS</name>
<feature type="transmembrane region" description="Helical" evidence="1">
    <location>
        <begin position="81"/>
        <end position="101"/>
    </location>
</feature>